<keyword evidence="1" id="KW-0812">Transmembrane</keyword>
<dbReference type="OrthoDB" id="10592218at2759"/>
<feature type="transmembrane region" description="Helical" evidence="1">
    <location>
        <begin position="150"/>
        <end position="169"/>
    </location>
</feature>
<dbReference type="RefSeq" id="XP_031432456.2">
    <property type="nucleotide sequence ID" value="XM_031576596.2"/>
</dbReference>
<reference evidence="4" key="1">
    <citation type="submission" date="2025-08" db="UniProtKB">
        <authorList>
            <consortium name="RefSeq"/>
        </authorList>
    </citation>
    <scope>IDENTIFICATION</scope>
</reference>
<evidence type="ECO:0000256" key="2">
    <source>
        <dbReference type="SAM" id="SignalP"/>
    </source>
</evidence>
<dbReference type="Proteomes" id="UP000515152">
    <property type="component" value="Chromosome 11"/>
</dbReference>
<gene>
    <name evidence="4" type="primary">LOC116222448</name>
</gene>
<keyword evidence="1" id="KW-0472">Membrane</keyword>
<dbReference type="GeneID" id="116222448"/>
<protein>
    <submittedName>
        <fullName evidence="4">Uncharacterized protein LOC116222448</fullName>
    </submittedName>
</protein>
<accession>A0A6P8G850</accession>
<evidence type="ECO:0000256" key="1">
    <source>
        <dbReference type="SAM" id="Phobius"/>
    </source>
</evidence>
<feature type="signal peptide" evidence="2">
    <location>
        <begin position="1"/>
        <end position="24"/>
    </location>
</feature>
<feature type="chain" id="PRO_5035222481" evidence="2">
    <location>
        <begin position="25"/>
        <end position="206"/>
    </location>
</feature>
<dbReference type="KEGG" id="char:116222448"/>
<proteinExistence type="predicted"/>
<sequence length="206" mass="22195">MNIGQTIISISTALLMYVISQLSAAPVTELCEGKVQLDGHCEFKLQPSITDLLTDPTCEVQVIIENTVRAIYEKGKVPANLSSPVLKATMHNFTLRNCPNSVTLDVDCPLRQKVRRKVDCHCVYSAPVQSINSTATPLTTVSKANITNSVAIGLGLVGVVAIALIIFKYRKEIVAFMKKNNTGTSKSCSTDGRGAVEMMLGHDAQA</sequence>
<dbReference type="AlphaFoldDB" id="A0A6P8G850"/>
<keyword evidence="3" id="KW-1185">Reference proteome</keyword>
<name>A0A6P8G850_CLUHA</name>
<keyword evidence="2" id="KW-0732">Signal</keyword>
<evidence type="ECO:0000313" key="3">
    <source>
        <dbReference type="Proteomes" id="UP000515152"/>
    </source>
</evidence>
<organism evidence="3 4">
    <name type="scientific">Clupea harengus</name>
    <name type="common">Atlantic herring</name>
    <dbReference type="NCBI Taxonomy" id="7950"/>
    <lineage>
        <taxon>Eukaryota</taxon>
        <taxon>Metazoa</taxon>
        <taxon>Chordata</taxon>
        <taxon>Craniata</taxon>
        <taxon>Vertebrata</taxon>
        <taxon>Euteleostomi</taxon>
        <taxon>Actinopterygii</taxon>
        <taxon>Neopterygii</taxon>
        <taxon>Teleostei</taxon>
        <taxon>Clupei</taxon>
        <taxon>Clupeiformes</taxon>
        <taxon>Clupeoidei</taxon>
        <taxon>Clupeidae</taxon>
        <taxon>Clupea</taxon>
    </lineage>
</organism>
<evidence type="ECO:0000313" key="4">
    <source>
        <dbReference type="RefSeq" id="XP_031432456.2"/>
    </source>
</evidence>
<keyword evidence="1" id="KW-1133">Transmembrane helix</keyword>